<accession>B6IPH4</accession>
<evidence type="ECO:0000313" key="3">
    <source>
        <dbReference type="Proteomes" id="UP000001591"/>
    </source>
</evidence>
<dbReference type="InterPro" id="IPR019285">
    <property type="entry name" value="DUF2336"/>
</dbReference>
<dbReference type="HOGENOM" id="CLU_653276_0_0_5"/>
<dbReference type="Pfam" id="PF10098">
    <property type="entry name" value="DUF2336"/>
    <property type="match status" value="1"/>
</dbReference>
<sequence length="433" mass="46712">MSTNGPQDRPLGGVDYDTAKRLATSPDAVERRFVAGRAETRPEILYFLAADQSAEVRREIARNTSTPRQADLLLAADPDEEVRSGLAAKIASLVPHLPAEKVGQLEKLTLEVLETLARDQAVTVRRVLAETLKDQPGAPAQVVQQLARDLELSVSGPVLRHSPILTDEDLLQIIRSQPLDGQLVAIAERAGLSGDVADAVARTDSEGAVAALLANHSAQIREETLDRIIEMAPRHEPWHGPLVRRPTLPPRAAARIAGFVNDQLLKVLQARPDLPAETRAAVSEAVRRRLPGLSAPAAPARAGTPEAPDAEEEAEPKERPGDRARRLHAAGALDEEVISDALSTGDRGFVLTALSLRAGIPPDTVDKIVGGQSPRGVTALCWRAKLGMRFARQVQLRLAMIPPSAVMNAKDGTDYPMTEAEMKWQLEFFGVKA</sequence>
<keyword evidence="3" id="KW-1185">Reference proteome</keyword>
<dbReference type="STRING" id="414684.RC1_2289"/>
<protein>
    <recommendedName>
        <fullName evidence="4">DUF2336 domain-containing protein</fullName>
    </recommendedName>
</protein>
<dbReference type="KEGG" id="rce:RC1_2289"/>
<gene>
    <name evidence="2" type="ordered locus">RC1_2289</name>
</gene>
<dbReference type="AlphaFoldDB" id="B6IPH4"/>
<evidence type="ECO:0000313" key="2">
    <source>
        <dbReference type="EMBL" id="ACI99676.1"/>
    </source>
</evidence>
<dbReference type="InterPro" id="IPR016024">
    <property type="entry name" value="ARM-type_fold"/>
</dbReference>
<name>B6IPH4_RHOCS</name>
<reference evidence="2 3" key="1">
    <citation type="journal article" date="2010" name="BMC Genomics">
        <title>Metabolic flexibility revealed in the genome of the cyst-forming alpha-1 proteobacterium Rhodospirillum centenum.</title>
        <authorList>
            <person name="Lu Y.K."/>
            <person name="Marden J."/>
            <person name="Han M."/>
            <person name="Swingley W.D."/>
            <person name="Mastrian S.D."/>
            <person name="Chowdhury S.R."/>
            <person name="Hao J."/>
            <person name="Helmy T."/>
            <person name="Kim S."/>
            <person name="Kurdoglu A.A."/>
            <person name="Matthies H.J."/>
            <person name="Rollo D."/>
            <person name="Stothard P."/>
            <person name="Blankenship R.E."/>
            <person name="Bauer C.E."/>
            <person name="Touchman J.W."/>
        </authorList>
    </citation>
    <scope>NUCLEOTIDE SEQUENCE [LARGE SCALE GENOMIC DNA]</scope>
    <source>
        <strain evidence="3">ATCC 51521 / SW</strain>
    </source>
</reference>
<feature type="region of interest" description="Disordered" evidence="1">
    <location>
        <begin position="291"/>
        <end position="323"/>
    </location>
</feature>
<dbReference type="SUPFAM" id="SSF48371">
    <property type="entry name" value="ARM repeat"/>
    <property type="match status" value="1"/>
</dbReference>
<evidence type="ECO:0000256" key="1">
    <source>
        <dbReference type="SAM" id="MobiDB-lite"/>
    </source>
</evidence>
<dbReference type="EMBL" id="CP000613">
    <property type="protein sequence ID" value="ACI99676.1"/>
    <property type="molecule type" value="Genomic_DNA"/>
</dbReference>
<evidence type="ECO:0008006" key="4">
    <source>
        <dbReference type="Google" id="ProtNLM"/>
    </source>
</evidence>
<proteinExistence type="predicted"/>
<dbReference type="Proteomes" id="UP000001591">
    <property type="component" value="Chromosome"/>
</dbReference>
<dbReference type="InterPro" id="IPR011989">
    <property type="entry name" value="ARM-like"/>
</dbReference>
<organism evidence="2 3">
    <name type="scientific">Rhodospirillum centenum (strain ATCC 51521 / SW)</name>
    <dbReference type="NCBI Taxonomy" id="414684"/>
    <lineage>
        <taxon>Bacteria</taxon>
        <taxon>Pseudomonadati</taxon>
        <taxon>Pseudomonadota</taxon>
        <taxon>Alphaproteobacteria</taxon>
        <taxon>Rhodospirillales</taxon>
        <taxon>Rhodospirillaceae</taxon>
        <taxon>Rhodospirillum</taxon>
    </lineage>
</organism>
<dbReference type="eggNOG" id="COG5330">
    <property type="taxonomic scope" value="Bacteria"/>
</dbReference>
<dbReference type="Gene3D" id="1.25.10.10">
    <property type="entry name" value="Leucine-rich Repeat Variant"/>
    <property type="match status" value="1"/>
</dbReference>
<dbReference type="RefSeq" id="WP_012567461.1">
    <property type="nucleotide sequence ID" value="NC_011420.2"/>
</dbReference>